<feature type="region of interest" description="Disordered" evidence="1">
    <location>
        <begin position="752"/>
        <end position="790"/>
    </location>
</feature>
<feature type="compositionally biased region" description="Low complexity" evidence="1">
    <location>
        <begin position="233"/>
        <end position="242"/>
    </location>
</feature>
<feature type="compositionally biased region" description="Basic and acidic residues" evidence="1">
    <location>
        <begin position="253"/>
        <end position="262"/>
    </location>
</feature>
<feature type="compositionally biased region" description="Basic and acidic residues" evidence="1">
    <location>
        <begin position="1283"/>
        <end position="1298"/>
    </location>
</feature>
<feature type="compositionally biased region" description="Basic residues" evidence="1">
    <location>
        <begin position="185"/>
        <end position="194"/>
    </location>
</feature>
<gene>
    <name evidence="3" type="primary">LOC108675998</name>
</gene>
<feature type="compositionally biased region" description="Polar residues" evidence="1">
    <location>
        <begin position="777"/>
        <end position="790"/>
    </location>
</feature>
<feature type="region of interest" description="Disordered" evidence="1">
    <location>
        <begin position="1333"/>
        <end position="1367"/>
    </location>
</feature>
<proteinExistence type="predicted"/>
<dbReference type="RefSeq" id="XP_018019531.1">
    <property type="nucleotide sequence ID" value="XM_018164042.2"/>
</dbReference>
<evidence type="ECO:0000313" key="3">
    <source>
        <dbReference type="RefSeq" id="XP_018019531.1"/>
    </source>
</evidence>
<dbReference type="KEGG" id="hazt:108675998"/>
<feature type="compositionally biased region" description="Basic and acidic residues" evidence="1">
    <location>
        <begin position="478"/>
        <end position="491"/>
    </location>
</feature>
<feature type="region of interest" description="Disordered" evidence="1">
    <location>
        <begin position="1"/>
        <end position="24"/>
    </location>
</feature>
<dbReference type="OMA" id="WTQSFPR"/>
<feature type="compositionally biased region" description="Basic and acidic residues" evidence="1">
    <location>
        <begin position="327"/>
        <end position="393"/>
    </location>
</feature>
<name>A0A8B7P3B9_HYAAZ</name>
<evidence type="ECO:0000256" key="1">
    <source>
        <dbReference type="SAM" id="MobiDB-lite"/>
    </source>
</evidence>
<protein>
    <submittedName>
        <fullName evidence="3">Uncharacterized protein LOC108675998</fullName>
    </submittedName>
</protein>
<feature type="region of interest" description="Disordered" evidence="1">
    <location>
        <begin position="1146"/>
        <end position="1185"/>
    </location>
</feature>
<feature type="region of interest" description="Disordered" evidence="1">
    <location>
        <begin position="225"/>
        <end position="397"/>
    </location>
</feature>
<feature type="compositionally biased region" description="Polar residues" evidence="1">
    <location>
        <begin position="1234"/>
        <end position="1244"/>
    </location>
</feature>
<dbReference type="Proteomes" id="UP000694843">
    <property type="component" value="Unplaced"/>
</dbReference>
<keyword evidence="2" id="KW-1185">Reference proteome</keyword>
<feature type="region of interest" description="Disordered" evidence="1">
    <location>
        <begin position="699"/>
        <end position="725"/>
    </location>
</feature>
<feature type="compositionally biased region" description="Basic and acidic residues" evidence="1">
    <location>
        <begin position="1335"/>
        <end position="1346"/>
    </location>
</feature>
<feature type="region of interest" description="Disordered" evidence="1">
    <location>
        <begin position="464"/>
        <end position="503"/>
    </location>
</feature>
<feature type="compositionally biased region" description="Basic and acidic residues" evidence="1">
    <location>
        <begin position="866"/>
        <end position="887"/>
    </location>
</feature>
<feature type="region of interest" description="Disordered" evidence="1">
    <location>
        <begin position="610"/>
        <end position="636"/>
    </location>
</feature>
<reference evidence="3" key="1">
    <citation type="submission" date="2025-08" db="UniProtKB">
        <authorList>
            <consortium name="RefSeq"/>
        </authorList>
    </citation>
    <scope>IDENTIFICATION</scope>
    <source>
        <tissue evidence="3">Whole organism</tissue>
    </source>
</reference>
<feature type="region of interest" description="Disordered" evidence="1">
    <location>
        <begin position="152"/>
        <end position="213"/>
    </location>
</feature>
<evidence type="ECO:0000313" key="2">
    <source>
        <dbReference type="Proteomes" id="UP000694843"/>
    </source>
</evidence>
<feature type="region of interest" description="Disordered" evidence="1">
    <location>
        <begin position="1217"/>
        <end position="1314"/>
    </location>
</feature>
<organism evidence="2 3">
    <name type="scientific">Hyalella azteca</name>
    <name type="common">Amphipod</name>
    <dbReference type="NCBI Taxonomy" id="294128"/>
    <lineage>
        <taxon>Eukaryota</taxon>
        <taxon>Metazoa</taxon>
        <taxon>Ecdysozoa</taxon>
        <taxon>Arthropoda</taxon>
        <taxon>Crustacea</taxon>
        <taxon>Multicrustacea</taxon>
        <taxon>Malacostraca</taxon>
        <taxon>Eumalacostraca</taxon>
        <taxon>Peracarida</taxon>
        <taxon>Amphipoda</taxon>
        <taxon>Senticaudata</taxon>
        <taxon>Talitrida</taxon>
        <taxon>Talitroidea</taxon>
        <taxon>Hyalellidae</taxon>
        <taxon>Hyalella</taxon>
    </lineage>
</organism>
<feature type="compositionally biased region" description="Polar residues" evidence="1">
    <location>
        <begin position="1157"/>
        <end position="1177"/>
    </location>
</feature>
<feature type="region of interest" description="Disordered" evidence="1">
    <location>
        <begin position="904"/>
        <end position="923"/>
    </location>
</feature>
<feature type="compositionally biased region" description="Basic residues" evidence="1">
    <location>
        <begin position="243"/>
        <end position="252"/>
    </location>
</feature>
<sequence length="1443" mass="161921">MGNQSSRNNHHHPPPSAWTQSFPRETRRLQKMGVTNENRVLPERVPVQRLRPTENGRSLHVAGTITGRRATNTIEPHPLQPSPMGHQSLPGYVSPMSTPCRAHPNGPSPSMMHSNSLTHLHQPCAIHPSPRLDPSRGGSMHDLRFGYPPSKVYTSEPDLRAGSHPVAMPVPHSPHTIVSQSPTKGRIKSKKRNRAPPPPGSGALSDGYVHDNGRAGSEVQRAVHWGTSDTHSRPPSQVSSSRSKSRKIGLFKKKSDGRKSDNESYFTDDQCKSRYNRSTSSDVSKQEKRERARSVDCLQHELRNSVSDPKGEASMQGFSSDETSSSSREKEIRPRSQTIERDSRRTARENSVERRISTTMERNPRYQSRESQSRIDDPRSKTKLEGRRSHDLQYSRQFVGPYDHQKISRDLERRASYSVARVDKPIDKAFEEWDKAERDELRRKRISDTMKNEILSVGKNLKKSSPDILASNVGSFDDSQKKSSEKERKTSVTENNNVQDKETPKMFFFGMKPSGDGEDVSNTRSPATRIIETEQVRIEGNAVEFSKRNAEVIERSRSRSKIRNSDAAEGKCGVEDNRRIANDVDDFAVAVERRSRNNFVEDNMLNNSLRREDGGYHSRQNSGSFHLENENQSDEDMGVTVNLRPILPKRQREIPRFSPNAAWRFLGEEPFLPGENLNESRSSEEVDAVFEDKILGFSRPVAPPRGSGEKSADSGISGDAGSPGPMQEFEAIKIVAGPLAVSSPVVSGRSDARRAWTPAQDLDENSLDGSGEPAVNGVTQNNRLSTPPKLTSRANMFNLFGLKEYRANNGFLNSDEEEKAMNQSKTSTTMDESTQTVLNFRKLKRSVSGSANNTPNSLNFSPNARKIPEDNGPKSEDHPVQNDKWRENWSMTRSIPNSLNNYKESDCLVRRDGRPGEDPQNLQYRRFNSESNAALSRQSSSSHLQSNQSTGHIMYLPEYNSLKVSNDESAGREIRSRDLNSSKHLFKSNASENVHDFRGETEGTNFFVKSKGQISMTDFSPISRLRKGKKFSYQSTVRVLEKKMIEEKLNREIAAKEQQRLQEAAAMKRVEEEFQLKREREKKRLQQQLKLYKAMQGSGDSEDPFSADGSFLRSSSLDYPIDQQKEIMSDDADAFIKSQDYRSSKINPGFEEEIPNGSHSSTNSYINGHTRSDVNNSSKEDDERFQKAAEFRGNINSIADELKSDSARDVRQKIVSQRYTGNETTSSSVSSVSAQSRGGESAQFSRRRPAPEGAPATHNGSPNARAEALQAARHRSGMITQELPEHQQPRREYREYRRSQRPASAQGGISDNYRRDFSRGQAQVALDDLSCRLSSDGRRSRDDRPSASDLLETASSCSSVPRYPGGRQPVVVKTHIIRTPAGAGGGNHKTHVTKYYEHPPAVGNMARPSSPYQFPSEAYNRHVVQPYRSARISPTPNNKLLRT</sequence>
<feature type="compositionally biased region" description="Basic and acidic residues" evidence="1">
    <location>
        <begin position="284"/>
        <end position="303"/>
    </location>
</feature>
<accession>A0A8B7P3B9</accession>
<feature type="compositionally biased region" description="Polar residues" evidence="1">
    <location>
        <begin position="847"/>
        <end position="862"/>
    </location>
</feature>
<feature type="compositionally biased region" description="Low complexity" evidence="1">
    <location>
        <begin position="713"/>
        <end position="725"/>
    </location>
</feature>
<feature type="compositionally biased region" description="Basic and acidic residues" evidence="1">
    <location>
        <begin position="904"/>
        <end position="917"/>
    </location>
</feature>
<dbReference type="GeneID" id="108675998"/>
<feature type="region of interest" description="Disordered" evidence="1">
    <location>
        <begin position="846"/>
        <end position="888"/>
    </location>
</feature>
<dbReference type="OrthoDB" id="5917823at2759"/>